<keyword evidence="7" id="KW-0732">Signal</keyword>
<reference evidence="18 19" key="1">
    <citation type="submission" date="2019-07" db="EMBL/GenBank/DDBJ databases">
        <title>Whole genome shotgun sequence of Cyclobacterium qasimii NBRC 106168.</title>
        <authorList>
            <person name="Hosoyama A."/>
            <person name="Uohara A."/>
            <person name="Ohji S."/>
            <person name="Ichikawa N."/>
        </authorList>
    </citation>
    <scope>NUCLEOTIDE SEQUENCE [LARGE SCALE GENOMIC DNA]</scope>
    <source>
        <strain evidence="18 19">NBRC 106168</strain>
    </source>
</reference>
<evidence type="ECO:0000313" key="19">
    <source>
        <dbReference type="Proteomes" id="UP000321301"/>
    </source>
</evidence>
<evidence type="ECO:0000256" key="9">
    <source>
        <dbReference type="ARBA" id="ARBA00023065"/>
    </source>
</evidence>
<feature type="domain" description="TonB-dependent receptor plug" evidence="17">
    <location>
        <begin position="153"/>
        <end position="246"/>
    </location>
</feature>
<evidence type="ECO:0000256" key="2">
    <source>
        <dbReference type="ARBA" id="ARBA00009810"/>
    </source>
</evidence>
<organism evidence="18 19">
    <name type="scientific">Cyclobacterium qasimii</name>
    <dbReference type="NCBI Taxonomy" id="1350429"/>
    <lineage>
        <taxon>Bacteria</taxon>
        <taxon>Pseudomonadati</taxon>
        <taxon>Bacteroidota</taxon>
        <taxon>Cytophagia</taxon>
        <taxon>Cytophagales</taxon>
        <taxon>Cyclobacteriaceae</taxon>
        <taxon>Cyclobacterium</taxon>
    </lineage>
</organism>
<evidence type="ECO:0000256" key="6">
    <source>
        <dbReference type="ARBA" id="ARBA00022692"/>
    </source>
</evidence>
<dbReference type="PANTHER" id="PTHR32552">
    <property type="entry name" value="FERRICHROME IRON RECEPTOR-RELATED"/>
    <property type="match status" value="1"/>
</dbReference>
<dbReference type="Gene3D" id="2.40.170.20">
    <property type="entry name" value="TonB-dependent receptor, beta-barrel domain"/>
    <property type="match status" value="1"/>
</dbReference>
<keyword evidence="6 14" id="KW-0812">Transmembrane</keyword>
<feature type="domain" description="TonB-dependent receptor-like beta-barrel" evidence="16">
    <location>
        <begin position="371"/>
        <end position="780"/>
    </location>
</feature>
<evidence type="ECO:0000256" key="15">
    <source>
        <dbReference type="RuleBase" id="RU003357"/>
    </source>
</evidence>
<evidence type="ECO:0000256" key="7">
    <source>
        <dbReference type="ARBA" id="ARBA00022729"/>
    </source>
</evidence>
<evidence type="ECO:0000259" key="17">
    <source>
        <dbReference type="Pfam" id="PF07715"/>
    </source>
</evidence>
<comment type="similarity">
    <text evidence="2 14 15">Belongs to the TonB-dependent receptor family.</text>
</comment>
<dbReference type="PROSITE" id="PS52016">
    <property type="entry name" value="TONB_DEPENDENT_REC_3"/>
    <property type="match status" value="1"/>
</dbReference>
<sequence length="809" mass="88210">MFRIITVTNFDKIYKAMKQSILLTIGLILFGFTSTFAQKASIYGVVTTSDGQALEYVNVGIVGLAKGGTTARNGGFEINNIEPGEHTIFASFIGAKRQEKTIQLSAGERLAIKFSLEESASDLSEVIVTDVGTNRFYADSVFTVAKLPLTDLQNPQVYNSISSRLLKEQVVTNMNDALKNATGVARLWQSTGRGGDGAEYYSMRGFSVQPTMVNGMPSLNNGGLDPANVERVDVIKGPSGTLFGSSVISYGGLINITTKRPGDSFKGELGLITGSYGLNRFTADVNTPLNELSSVRVNMAYQNSNTFQDAGGSKSFFLAPSFKFQASERLTFLINTEFLNTTSVNAPMLFLNRSNPITFSEIELFENNYERSFTGNELAINNSSYGLQAQALYKITKDWTSQTVVSRSATKSDGYYNYLFDDSNGDSFTRYISDRNGQTLTTDIQQNFIGDFDFSSIHNKLVVGLDYYESSLFNGSTGWVGNGTVTLSDGVDTGVLTQAGVDDLLKNSFEGNTTGNTRVMSAYVSDVAEVLPELSVMASVRVDNFKSETGDWSADGAKTQTAFSPKFGFVYQAIRDKVSVFGNYMNGFVNVAPRSVADANGSNQRLKTFSPENANQIELGVKTKLYDDKVAATASYYHINVSNRVMTDPDNINNVIQGGQVKSQGLEISIIANPIEGLNLVAGYSKNNSEVTKDYEENGYLGLRPEEAGPEQLINFWASYSFLSGDLKGFGLGLGGNAASEYLTINRANIGSFALPAYQVFNASVNYTGSQYFLALKVNNFTDQKYYSGWSTVTPQNPRNISLSLNYKF</sequence>
<dbReference type="InterPro" id="IPR039426">
    <property type="entry name" value="TonB-dep_rcpt-like"/>
</dbReference>
<dbReference type="EMBL" id="BJYV01000006">
    <property type="protein sequence ID" value="GEO21109.1"/>
    <property type="molecule type" value="Genomic_DNA"/>
</dbReference>
<dbReference type="Gene3D" id="2.60.40.1120">
    <property type="entry name" value="Carboxypeptidase-like, regulatory domain"/>
    <property type="match status" value="1"/>
</dbReference>
<dbReference type="Proteomes" id="UP000321301">
    <property type="component" value="Unassembled WGS sequence"/>
</dbReference>
<keyword evidence="3 14" id="KW-0813">Transport</keyword>
<evidence type="ECO:0000256" key="14">
    <source>
        <dbReference type="PROSITE-ProRule" id="PRU01360"/>
    </source>
</evidence>
<evidence type="ECO:0000256" key="8">
    <source>
        <dbReference type="ARBA" id="ARBA00023004"/>
    </source>
</evidence>
<evidence type="ECO:0000313" key="18">
    <source>
        <dbReference type="EMBL" id="GEO21109.1"/>
    </source>
</evidence>
<dbReference type="InterPro" id="IPR037066">
    <property type="entry name" value="Plug_dom_sf"/>
</dbReference>
<dbReference type="InterPro" id="IPR012910">
    <property type="entry name" value="Plug_dom"/>
</dbReference>
<dbReference type="InterPro" id="IPR013784">
    <property type="entry name" value="Carb-bd-like_fold"/>
</dbReference>
<evidence type="ECO:0000256" key="1">
    <source>
        <dbReference type="ARBA" id="ARBA00004571"/>
    </source>
</evidence>
<dbReference type="SUPFAM" id="SSF56935">
    <property type="entry name" value="Porins"/>
    <property type="match status" value="1"/>
</dbReference>
<accession>A0A512CA87</accession>
<comment type="caution">
    <text evidence="18">The sequence shown here is derived from an EMBL/GenBank/DDBJ whole genome shotgun (WGS) entry which is preliminary data.</text>
</comment>
<evidence type="ECO:0000256" key="5">
    <source>
        <dbReference type="ARBA" id="ARBA00022496"/>
    </source>
</evidence>
<protein>
    <submittedName>
        <fullName evidence="18">TonB-dependent receptor</fullName>
    </submittedName>
</protein>
<gene>
    <name evidence="18" type="ORF">CQA01_16430</name>
</gene>
<keyword evidence="10 15" id="KW-0798">TonB box</keyword>
<keyword evidence="4 14" id="KW-1134">Transmembrane beta strand</keyword>
<dbReference type="AlphaFoldDB" id="A0A512CA87"/>
<dbReference type="CDD" id="cd01347">
    <property type="entry name" value="ligand_gated_channel"/>
    <property type="match status" value="1"/>
</dbReference>
<keyword evidence="12 18" id="KW-0675">Receptor</keyword>
<evidence type="ECO:0000259" key="16">
    <source>
        <dbReference type="Pfam" id="PF00593"/>
    </source>
</evidence>
<dbReference type="Gene3D" id="2.170.130.10">
    <property type="entry name" value="TonB-dependent receptor, plug domain"/>
    <property type="match status" value="1"/>
</dbReference>
<dbReference type="GO" id="GO:0009279">
    <property type="term" value="C:cell outer membrane"/>
    <property type="evidence" value="ECO:0007669"/>
    <property type="project" value="UniProtKB-SubCell"/>
</dbReference>
<keyword evidence="19" id="KW-1185">Reference proteome</keyword>
<dbReference type="PROSITE" id="PS01156">
    <property type="entry name" value="TONB_DEPENDENT_REC_2"/>
    <property type="match status" value="1"/>
</dbReference>
<keyword evidence="9" id="KW-0406">Ion transport</keyword>
<name>A0A512CA87_9BACT</name>
<dbReference type="NCBIfam" id="TIGR01783">
    <property type="entry name" value="TonB-siderophor"/>
    <property type="match status" value="1"/>
</dbReference>
<proteinExistence type="inferred from homology"/>
<keyword evidence="5" id="KW-0410">Iron transport</keyword>
<evidence type="ECO:0000256" key="10">
    <source>
        <dbReference type="ARBA" id="ARBA00023077"/>
    </source>
</evidence>
<dbReference type="InterPro" id="IPR000531">
    <property type="entry name" value="Beta-barrel_TonB"/>
</dbReference>
<evidence type="ECO:0000256" key="11">
    <source>
        <dbReference type="ARBA" id="ARBA00023136"/>
    </source>
</evidence>
<keyword evidence="13 14" id="KW-0998">Cell outer membrane</keyword>
<dbReference type="PANTHER" id="PTHR32552:SF68">
    <property type="entry name" value="FERRICHROME OUTER MEMBRANE TRANSPORTER_PHAGE RECEPTOR"/>
    <property type="match status" value="1"/>
</dbReference>
<dbReference type="InterPro" id="IPR036942">
    <property type="entry name" value="Beta-barrel_TonB_sf"/>
</dbReference>
<dbReference type="Pfam" id="PF00593">
    <property type="entry name" value="TonB_dep_Rec_b-barrel"/>
    <property type="match status" value="1"/>
</dbReference>
<keyword evidence="11 14" id="KW-0472">Membrane</keyword>
<keyword evidence="8" id="KW-0408">Iron</keyword>
<comment type="subcellular location">
    <subcellularLocation>
        <location evidence="1 14">Cell outer membrane</location>
        <topology evidence="1 14">Multi-pass membrane protein</topology>
    </subcellularLocation>
</comment>
<evidence type="ECO:0000256" key="3">
    <source>
        <dbReference type="ARBA" id="ARBA00022448"/>
    </source>
</evidence>
<dbReference type="GO" id="GO:0015891">
    <property type="term" value="P:siderophore transport"/>
    <property type="evidence" value="ECO:0007669"/>
    <property type="project" value="InterPro"/>
</dbReference>
<dbReference type="GO" id="GO:0038023">
    <property type="term" value="F:signaling receptor activity"/>
    <property type="evidence" value="ECO:0007669"/>
    <property type="project" value="InterPro"/>
</dbReference>
<dbReference type="GO" id="GO:0030246">
    <property type="term" value="F:carbohydrate binding"/>
    <property type="evidence" value="ECO:0007669"/>
    <property type="project" value="InterPro"/>
</dbReference>
<evidence type="ECO:0000256" key="4">
    <source>
        <dbReference type="ARBA" id="ARBA00022452"/>
    </source>
</evidence>
<dbReference type="Pfam" id="PF13715">
    <property type="entry name" value="CarbopepD_reg_2"/>
    <property type="match status" value="1"/>
</dbReference>
<dbReference type="GO" id="GO:0015344">
    <property type="term" value="F:siderophore uptake transmembrane transporter activity"/>
    <property type="evidence" value="ECO:0007669"/>
    <property type="project" value="TreeGrafter"/>
</dbReference>
<dbReference type="SUPFAM" id="SSF49452">
    <property type="entry name" value="Starch-binding domain-like"/>
    <property type="match status" value="1"/>
</dbReference>
<dbReference type="InterPro" id="IPR010917">
    <property type="entry name" value="TonB_rcpt_CS"/>
</dbReference>
<evidence type="ECO:0000256" key="13">
    <source>
        <dbReference type="ARBA" id="ARBA00023237"/>
    </source>
</evidence>
<dbReference type="Pfam" id="PF07715">
    <property type="entry name" value="Plug"/>
    <property type="match status" value="1"/>
</dbReference>
<evidence type="ECO:0000256" key="12">
    <source>
        <dbReference type="ARBA" id="ARBA00023170"/>
    </source>
</evidence>
<dbReference type="InterPro" id="IPR010105">
    <property type="entry name" value="TonB_sidphr_rcpt"/>
</dbReference>